<dbReference type="GO" id="GO:0006313">
    <property type="term" value="P:DNA transposition"/>
    <property type="evidence" value="ECO:0007669"/>
    <property type="project" value="InterPro"/>
</dbReference>
<dbReference type="Pfam" id="PF01609">
    <property type="entry name" value="DDE_Tnp_1"/>
    <property type="match status" value="1"/>
</dbReference>
<organism evidence="2">
    <name type="scientific">marine sediment metagenome</name>
    <dbReference type="NCBI Taxonomy" id="412755"/>
    <lineage>
        <taxon>unclassified sequences</taxon>
        <taxon>metagenomes</taxon>
        <taxon>ecological metagenomes</taxon>
    </lineage>
</organism>
<dbReference type="InterPro" id="IPR002559">
    <property type="entry name" value="Transposase_11"/>
</dbReference>
<protein>
    <recommendedName>
        <fullName evidence="1">Transposase IS4-like domain-containing protein</fullName>
    </recommendedName>
</protein>
<accession>X1I7V2</accession>
<dbReference type="AlphaFoldDB" id="X1I7V2"/>
<evidence type="ECO:0000259" key="1">
    <source>
        <dbReference type="Pfam" id="PF01609"/>
    </source>
</evidence>
<name>X1I7V2_9ZZZZ</name>
<dbReference type="GO" id="GO:0004803">
    <property type="term" value="F:transposase activity"/>
    <property type="evidence" value="ECO:0007669"/>
    <property type="project" value="InterPro"/>
</dbReference>
<sequence length="260" mass="30666">FPLSVQVFKGNATDQSTVWEQIRKLKYRFGAEQVTLVGDRGMLKSPQQEALNNEDFHFITAITKPQIEKLLKSGVFQLGLFDIKLCEIEVDNIRYILRRNPQRRDEIRSNRDDMIRKAVELVADRNRYLEEHPRAKPEVALGKVKTYISKRKLSTFCIVTLEQRRLSFQIDEEAKKEYEKLDGCYTIKTDLKKEQAGAEEIHDRYKDLALIELAFGLMKTVFLEERPFFVRKASRTHGHMLVVMLGYMITHHVRRYWKEI</sequence>
<dbReference type="EMBL" id="BARU01032866">
    <property type="protein sequence ID" value="GAH62184.1"/>
    <property type="molecule type" value="Genomic_DNA"/>
</dbReference>
<feature type="non-terminal residue" evidence="2">
    <location>
        <position position="260"/>
    </location>
</feature>
<reference evidence="2" key="1">
    <citation type="journal article" date="2014" name="Front. Microbiol.">
        <title>High frequency of phylogenetically diverse reductive dehalogenase-homologous genes in deep subseafloor sedimentary metagenomes.</title>
        <authorList>
            <person name="Kawai M."/>
            <person name="Futagami T."/>
            <person name="Toyoda A."/>
            <person name="Takaki Y."/>
            <person name="Nishi S."/>
            <person name="Hori S."/>
            <person name="Arai W."/>
            <person name="Tsubouchi T."/>
            <person name="Morono Y."/>
            <person name="Uchiyama I."/>
            <person name="Ito T."/>
            <person name="Fujiyama A."/>
            <person name="Inagaki F."/>
            <person name="Takami H."/>
        </authorList>
    </citation>
    <scope>NUCLEOTIDE SEQUENCE</scope>
    <source>
        <strain evidence="2">Expedition CK06-06</strain>
    </source>
</reference>
<proteinExistence type="predicted"/>
<feature type="non-terminal residue" evidence="2">
    <location>
        <position position="1"/>
    </location>
</feature>
<gene>
    <name evidence="2" type="ORF">S03H2_51773</name>
</gene>
<evidence type="ECO:0000313" key="2">
    <source>
        <dbReference type="EMBL" id="GAH62184.1"/>
    </source>
</evidence>
<feature type="domain" description="Transposase IS4-like" evidence="1">
    <location>
        <begin position="2"/>
        <end position="248"/>
    </location>
</feature>
<dbReference type="GO" id="GO:0003677">
    <property type="term" value="F:DNA binding"/>
    <property type="evidence" value="ECO:0007669"/>
    <property type="project" value="InterPro"/>
</dbReference>
<comment type="caution">
    <text evidence="2">The sequence shown here is derived from an EMBL/GenBank/DDBJ whole genome shotgun (WGS) entry which is preliminary data.</text>
</comment>